<dbReference type="Proteomes" id="UP000264753">
    <property type="component" value="Unassembled WGS sequence"/>
</dbReference>
<evidence type="ECO:0000313" key="1">
    <source>
        <dbReference type="EMBL" id="HBU98476.1"/>
    </source>
</evidence>
<evidence type="ECO:0000313" key="3">
    <source>
        <dbReference type="Proteomes" id="UP000264179"/>
    </source>
</evidence>
<reference evidence="3 4" key="1">
    <citation type="journal article" date="2018" name="Nat. Biotechnol.">
        <title>A standardized bacterial taxonomy based on genome phylogeny substantially revises the tree of life.</title>
        <authorList>
            <person name="Parks D.H."/>
            <person name="Chuvochina M."/>
            <person name="Waite D.W."/>
            <person name="Rinke C."/>
            <person name="Skarshewski A."/>
            <person name="Chaumeil P.A."/>
            <person name="Hugenholtz P."/>
        </authorList>
    </citation>
    <scope>NUCLEOTIDE SEQUENCE [LARGE SCALE GENOMIC DNA]</scope>
    <source>
        <strain evidence="1">UBA8707</strain>
        <strain evidence="2">UBA9881</strain>
    </source>
</reference>
<proteinExistence type="predicted"/>
<evidence type="ECO:0000313" key="2">
    <source>
        <dbReference type="EMBL" id="HCW66368.1"/>
    </source>
</evidence>
<dbReference type="RefSeq" id="WP_276653391.1">
    <property type="nucleotide sequence ID" value="NZ_DOOG01000092.1"/>
</dbReference>
<name>A0A358HTG4_9PROT</name>
<dbReference type="EMBL" id="DPOP01000036">
    <property type="protein sequence ID" value="HCW66368.1"/>
    <property type="molecule type" value="Genomic_DNA"/>
</dbReference>
<comment type="caution">
    <text evidence="1">The sequence shown here is derived from an EMBL/GenBank/DDBJ whole genome shotgun (WGS) entry which is preliminary data.</text>
</comment>
<gene>
    <name evidence="1" type="ORF">DEF21_11310</name>
    <name evidence="2" type="ORF">DHR80_03975</name>
</gene>
<organism evidence="1 4">
    <name type="scientific">Thalassospira lucentensis</name>
    <dbReference type="NCBI Taxonomy" id="168935"/>
    <lineage>
        <taxon>Bacteria</taxon>
        <taxon>Pseudomonadati</taxon>
        <taxon>Pseudomonadota</taxon>
        <taxon>Alphaproteobacteria</taxon>
        <taxon>Rhodospirillales</taxon>
        <taxon>Thalassospiraceae</taxon>
        <taxon>Thalassospira</taxon>
    </lineage>
</organism>
<protein>
    <submittedName>
        <fullName evidence="1">Uncharacterized protein</fullName>
    </submittedName>
</protein>
<dbReference type="EMBL" id="DOOG01000092">
    <property type="protein sequence ID" value="HBU98476.1"/>
    <property type="molecule type" value="Genomic_DNA"/>
</dbReference>
<dbReference type="AlphaFoldDB" id="A0A358HTG4"/>
<evidence type="ECO:0000313" key="4">
    <source>
        <dbReference type="Proteomes" id="UP000264753"/>
    </source>
</evidence>
<accession>A0A358HTG4</accession>
<sequence length="225" mass="25428">MTNVHKISIPDAVERLFDIKISKHEAFRNSLNTLVNTSLFKPQKTQVSYAVEGRKKTYLGKSELVKFRNAILLQAIFPAPKTIRKFFTDLEERQALCAWAEKLLIHQQCISGIGLASDKLQGYFDVLRGSDDLTKVDLPNPFETLPQIHLSGNTSLCKLLLAQSASLSSTDSMIAYFLSDDLEKAARYARDVETDVPIIGQFRDLILKKYAEAIAFSDLLDEWRD</sequence>
<dbReference type="Proteomes" id="UP000264179">
    <property type="component" value="Unassembled WGS sequence"/>
</dbReference>